<keyword evidence="3" id="KW-0408">Iron</keyword>
<feature type="domain" description="Cytochrome c" evidence="5">
    <location>
        <begin position="47"/>
        <end position="118"/>
    </location>
</feature>
<accession>A0ABV4TFZ2</accession>
<keyword evidence="1" id="KW-0349">Heme</keyword>
<evidence type="ECO:0000313" key="7">
    <source>
        <dbReference type="Proteomes" id="UP001574169"/>
    </source>
</evidence>
<organism evidence="6 7">
    <name type="scientific">Flavobacterium zubiriense</name>
    <dbReference type="NCBI Taxonomy" id="3138075"/>
    <lineage>
        <taxon>Bacteria</taxon>
        <taxon>Pseudomonadati</taxon>
        <taxon>Bacteroidota</taxon>
        <taxon>Flavobacteriia</taxon>
        <taxon>Flavobacteriales</taxon>
        <taxon>Flavobacteriaceae</taxon>
        <taxon>Flavobacterium</taxon>
    </lineage>
</organism>
<name>A0ABV4TFZ2_9FLAO</name>
<dbReference type="InterPro" id="IPR009056">
    <property type="entry name" value="Cyt_c-like_dom"/>
</dbReference>
<gene>
    <name evidence="6" type="ORF">AAGV28_11015</name>
</gene>
<evidence type="ECO:0000256" key="2">
    <source>
        <dbReference type="ARBA" id="ARBA00022723"/>
    </source>
</evidence>
<dbReference type="SUPFAM" id="SSF46626">
    <property type="entry name" value="Cytochrome c"/>
    <property type="match status" value="1"/>
</dbReference>
<feature type="chain" id="PRO_5046554831" evidence="4">
    <location>
        <begin position="19"/>
        <end position="125"/>
    </location>
</feature>
<dbReference type="RefSeq" id="WP_373406864.1">
    <property type="nucleotide sequence ID" value="NZ_JBCFQL010000011.1"/>
</dbReference>
<protein>
    <submittedName>
        <fullName evidence="6">Cytochrome c</fullName>
    </submittedName>
</protein>
<keyword evidence="2" id="KW-0479">Metal-binding</keyword>
<keyword evidence="4" id="KW-0732">Signal</keyword>
<evidence type="ECO:0000313" key="6">
    <source>
        <dbReference type="EMBL" id="MFA9191896.1"/>
    </source>
</evidence>
<proteinExistence type="predicted"/>
<evidence type="ECO:0000256" key="4">
    <source>
        <dbReference type="SAM" id="SignalP"/>
    </source>
</evidence>
<dbReference type="Gene3D" id="1.10.760.10">
    <property type="entry name" value="Cytochrome c-like domain"/>
    <property type="match status" value="1"/>
</dbReference>
<feature type="signal peptide" evidence="4">
    <location>
        <begin position="1"/>
        <end position="18"/>
    </location>
</feature>
<dbReference type="InterPro" id="IPR036909">
    <property type="entry name" value="Cyt_c-like_dom_sf"/>
</dbReference>
<evidence type="ECO:0000256" key="1">
    <source>
        <dbReference type="ARBA" id="ARBA00022617"/>
    </source>
</evidence>
<sequence length="125" mass="13568">MKPKNLFQLLVCTSFLMACSTDNPDTLMEDTPTPPTGGTTITYRQNVKSIIDNNCISCHGATPRNGTSLSLSTYAQVKNAMENRGLLNRISLNNGNSALMPQGGPRLPQTTIDVVAKWQQDGLLE</sequence>
<dbReference type="PROSITE" id="PS51257">
    <property type="entry name" value="PROKAR_LIPOPROTEIN"/>
    <property type="match status" value="1"/>
</dbReference>
<dbReference type="EMBL" id="JBCFQL010000011">
    <property type="protein sequence ID" value="MFA9191896.1"/>
    <property type="molecule type" value="Genomic_DNA"/>
</dbReference>
<comment type="caution">
    <text evidence="6">The sequence shown here is derived from an EMBL/GenBank/DDBJ whole genome shotgun (WGS) entry which is preliminary data.</text>
</comment>
<dbReference type="Proteomes" id="UP001574169">
    <property type="component" value="Unassembled WGS sequence"/>
</dbReference>
<evidence type="ECO:0000256" key="3">
    <source>
        <dbReference type="ARBA" id="ARBA00023004"/>
    </source>
</evidence>
<evidence type="ECO:0000259" key="5">
    <source>
        <dbReference type="Pfam" id="PF13442"/>
    </source>
</evidence>
<dbReference type="Pfam" id="PF13442">
    <property type="entry name" value="Cytochrome_CBB3"/>
    <property type="match status" value="1"/>
</dbReference>
<keyword evidence="7" id="KW-1185">Reference proteome</keyword>
<reference evidence="6 7" key="1">
    <citation type="submission" date="2024-04" db="EMBL/GenBank/DDBJ databases">
        <title>New Clade of Flavobacterium.</title>
        <authorList>
            <person name="Matos L."/>
            <person name="Proenca D.N."/>
            <person name="Fransisco R.M."/>
            <person name="Chung A.P."/>
            <person name="Maccario L."/>
            <person name="Sorensen S.J."/>
            <person name="Morais P.V."/>
        </authorList>
    </citation>
    <scope>NUCLEOTIDE SEQUENCE [LARGE SCALE GENOMIC DNA]</scope>
    <source>
        <strain evidence="6 7">FZUC8N2.13</strain>
    </source>
</reference>